<dbReference type="InterPro" id="IPR044880">
    <property type="entry name" value="NCX_ion-bd_dom_sf"/>
</dbReference>
<feature type="transmembrane region" description="Helical" evidence="5">
    <location>
        <begin position="66"/>
        <end position="92"/>
    </location>
</feature>
<feature type="transmembrane region" description="Helical" evidence="5">
    <location>
        <begin position="261"/>
        <end position="280"/>
    </location>
</feature>
<evidence type="ECO:0000313" key="7">
    <source>
        <dbReference type="EMBL" id="MFC3615084.1"/>
    </source>
</evidence>
<dbReference type="NCBIfam" id="TIGR00367">
    <property type="entry name" value="calcium/sodium antiporter"/>
    <property type="match status" value="1"/>
</dbReference>
<keyword evidence="2 5" id="KW-0812">Transmembrane</keyword>
<dbReference type="RefSeq" id="WP_386736352.1">
    <property type="nucleotide sequence ID" value="NZ_JBHRXI010000016.1"/>
</dbReference>
<proteinExistence type="predicted"/>
<protein>
    <submittedName>
        <fullName evidence="7">Calcium/sodium antiporter</fullName>
    </submittedName>
</protein>
<dbReference type="PANTHER" id="PTHR10846:SF8">
    <property type="entry name" value="INNER MEMBRANE PROTEIN YRBG"/>
    <property type="match status" value="1"/>
</dbReference>
<feature type="transmembrane region" description="Helical" evidence="5">
    <location>
        <begin position="33"/>
        <end position="54"/>
    </location>
</feature>
<dbReference type="InterPro" id="IPR004837">
    <property type="entry name" value="NaCa_Exmemb"/>
</dbReference>
<gene>
    <name evidence="7" type="ORF">ACFORG_15050</name>
</gene>
<dbReference type="Proteomes" id="UP001595629">
    <property type="component" value="Unassembled WGS sequence"/>
</dbReference>
<feature type="transmembrane region" description="Helical" evidence="5">
    <location>
        <begin position="125"/>
        <end position="142"/>
    </location>
</feature>
<feature type="transmembrane region" description="Helical" evidence="5">
    <location>
        <begin position="229"/>
        <end position="254"/>
    </location>
</feature>
<comment type="caution">
    <text evidence="7">The sequence shown here is derived from an EMBL/GenBank/DDBJ whole genome shotgun (WGS) entry which is preliminary data.</text>
</comment>
<evidence type="ECO:0000259" key="6">
    <source>
        <dbReference type="Pfam" id="PF01699"/>
    </source>
</evidence>
<keyword evidence="8" id="KW-1185">Reference proteome</keyword>
<dbReference type="EMBL" id="JBHRXI010000016">
    <property type="protein sequence ID" value="MFC3615084.1"/>
    <property type="molecule type" value="Genomic_DNA"/>
</dbReference>
<evidence type="ECO:0000256" key="5">
    <source>
        <dbReference type="SAM" id="Phobius"/>
    </source>
</evidence>
<feature type="transmembrane region" description="Helical" evidence="5">
    <location>
        <begin position="162"/>
        <end position="184"/>
    </location>
</feature>
<dbReference type="InterPro" id="IPR004481">
    <property type="entry name" value="K/Na/Ca-exchanger"/>
</dbReference>
<dbReference type="Pfam" id="PF01699">
    <property type="entry name" value="Na_Ca_ex"/>
    <property type="match status" value="2"/>
</dbReference>
<reference evidence="8" key="1">
    <citation type="journal article" date="2019" name="Int. J. Syst. Evol. Microbiol.">
        <title>The Global Catalogue of Microorganisms (GCM) 10K type strain sequencing project: providing services to taxonomists for standard genome sequencing and annotation.</title>
        <authorList>
            <consortium name="The Broad Institute Genomics Platform"/>
            <consortium name="The Broad Institute Genome Sequencing Center for Infectious Disease"/>
            <person name="Wu L."/>
            <person name="Ma J."/>
        </authorList>
    </citation>
    <scope>NUCLEOTIDE SEQUENCE [LARGE SCALE GENOMIC DNA]</scope>
    <source>
        <strain evidence="8">KCTC 42911</strain>
    </source>
</reference>
<organism evidence="7 8">
    <name type="scientific">Lutimaribacter marinistellae</name>
    <dbReference type="NCBI Taxonomy" id="1820329"/>
    <lineage>
        <taxon>Bacteria</taxon>
        <taxon>Pseudomonadati</taxon>
        <taxon>Pseudomonadota</taxon>
        <taxon>Alphaproteobacteria</taxon>
        <taxon>Rhodobacterales</taxon>
        <taxon>Roseobacteraceae</taxon>
        <taxon>Lutimaribacter</taxon>
    </lineage>
</organism>
<accession>A0ABV7TKR4</accession>
<name>A0ABV7TKR4_9RHOB</name>
<comment type="subcellular location">
    <subcellularLocation>
        <location evidence="1">Membrane</location>
        <topology evidence="1">Multi-pass membrane protein</topology>
    </subcellularLocation>
</comment>
<feature type="transmembrane region" description="Helical" evidence="5">
    <location>
        <begin position="98"/>
        <end position="118"/>
    </location>
</feature>
<evidence type="ECO:0000313" key="8">
    <source>
        <dbReference type="Proteomes" id="UP001595629"/>
    </source>
</evidence>
<evidence type="ECO:0000256" key="2">
    <source>
        <dbReference type="ARBA" id="ARBA00022692"/>
    </source>
</evidence>
<feature type="domain" description="Sodium/calcium exchanger membrane region" evidence="6">
    <location>
        <begin position="165"/>
        <end position="305"/>
    </location>
</feature>
<keyword evidence="4 5" id="KW-0472">Membrane</keyword>
<sequence>MPYILILAGLAGLVLGGELLVRGAVALARRAGLSPLVIGMTIVGFGTSLPELLVSLRAALDGAPGIAIGNVVGSNIANILLILGAAAVISPLRTRFELLRLDLVLVLLATLGLWLILLDGAVSRIDAAILLAALAGFLWNGLSRQAPAPSAPILEPEPAQSAWKAILMVGTGLVALALGAQWLVQGASELARAAGLSEAVIGLTVVAVGTSLPELATSIVAAWRRNADIALGNVVGSNLFNILGILGITALIAPIPAAPRFAATDVPVALAAAVALAFVLWRSGAIGRLIGAGALVTYSAYIVILGTSA</sequence>
<dbReference type="PANTHER" id="PTHR10846">
    <property type="entry name" value="SODIUM/POTASSIUM/CALCIUM EXCHANGER"/>
    <property type="match status" value="1"/>
</dbReference>
<evidence type="ECO:0000256" key="3">
    <source>
        <dbReference type="ARBA" id="ARBA00022989"/>
    </source>
</evidence>
<evidence type="ECO:0000256" key="4">
    <source>
        <dbReference type="ARBA" id="ARBA00023136"/>
    </source>
</evidence>
<feature type="transmembrane region" description="Helical" evidence="5">
    <location>
        <begin position="286"/>
        <end position="306"/>
    </location>
</feature>
<keyword evidence="3 5" id="KW-1133">Transmembrane helix</keyword>
<feature type="transmembrane region" description="Helical" evidence="5">
    <location>
        <begin position="196"/>
        <end position="223"/>
    </location>
</feature>
<dbReference type="Gene3D" id="6.10.280.80">
    <property type="entry name" value="NCX, peripheral helical region"/>
    <property type="match status" value="1"/>
</dbReference>
<dbReference type="Gene3D" id="1.20.1420.30">
    <property type="entry name" value="NCX, central ion-binding region"/>
    <property type="match status" value="1"/>
</dbReference>
<evidence type="ECO:0000256" key="1">
    <source>
        <dbReference type="ARBA" id="ARBA00004141"/>
    </source>
</evidence>
<feature type="domain" description="Sodium/calcium exchanger membrane region" evidence="6">
    <location>
        <begin position="3"/>
        <end position="139"/>
    </location>
</feature>